<gene>
    <name evidence="1" type="ORF">F8163_23120</name>
</gene>
<reference evidence="1 2" key="1">
    <citation type="submission" date="2019-10" db="EMBL/GenBank/DDBJ databases">
        <title>Bacillus from the desert of Cuatro Cinegas, Coahuila.</title>
        <authorList>
            <person name="Olmedo-Alvarez G."/>
            <person name="Saldana S."/>
            <person name="Barcelo D."/>
        </authorList>
    </citation>
    <scope>NUCLEOTIDE SEQUENCE [LARGE SCALE GENOMIC DNA]</scope>
    <source>
        <strain evidence="1 2">CH155b_5T</strain>
    </source>
</reference>
<sequence length="28" mass="3285">MQDVTITVSKRLRHDTYLKVPAKGENRK</sequence>
<dbReference type="AlphaFoldDB" id="A0A7V7S426"/>
<comment type="caution">
    <text evidence="1">The sequence shown here is derived from an EMBL/GenBank/DDBJ whole genome shotgun (WGS) entry which is preliminary data.</text>
</comment>
<evidence type="ECO:0000313" key="2">
    <source>
        <dbReference type="Proteomes" id="UP000470409"/>
    </source>
</evidence>
<evidence type="ECO:0000313" key="1">
    <source>
        <dbReference type="EMBL" id="KAB2440705.1"/>
    </source>
</evidence>
<proteinExistence type="predicted"/>
<protein>
    <submittedName>
        <fullName evidence="1">Uncharacterized protein</fullName>
    </submittedName>
</protein>
<accession>A0A7V7S426</accession>
<name>A0A7V7S426_9BACI</name>
<organism evidence="1 2">
    <name type="scientific">Bacillus luti</name>
    <dbReference type="NCBI Taxonomy" id="2026191"/>
    <lineage>
        <taxon>Bacteria</taxon>
        <taxon>Bacillati</taxon>
        <taxon>Bacillota</taxon>
        <taxon>Bacilli</taxon>
        <taxon>Bacillales</taxon>
        <taxon>Bacillaceae</taxon>
        <taxon>Bacillus</taxon>
        <taxon>Bacillus cereus group</taxon>
    </lineage>
</organism>
<dbReference type="EMBL" id="WBPG01000027">
    <property type="protein sequence ID" value="KAB2440705.1"/>
    <property type="molecule type" value="Genomic_DNA"/>
</dbReference>
<dbReference type="Proteomes" id="UP000470409">
    <property type="component" value="Unassembled WGS sequence"/>
</dbReference>